<feature type="transmembrane region" description="Helical" evidence="1">
    <location>
        <begin position="378"/>
        <end position="399"/>
    </location>
</feature>
<keyword evidence="1" id="KW-0812">Transmembrane</keyword>
<feature type="transmembrane region" description="Helical" evidence="1">
    <location>
        <begin position="207"/>
        <end position="227"/>
    </location>
</feature>
<dbReference type="RefSeq" id="WP_342846393.1">
    <property type="nucleotide sequence ID" value="NZ_JBBMQO010000001.1"/>
</dbReference>
<sequence>MVSIEATHVAEHTATSNPTTFALYRAVWRWHFYAGLIVLPFMILIAVTGGIYLFKDEINNTLYSDLRIVEPISSRQLAPSVLTSNALASYPGTLRAYLSSEAPNRAVEVSIAGQDGIKNTVYVNPYDGTVLGTAWDAASSGTSLMYVVRKLHSLEYVGWWGNRIIEAAAGWMVLLVGTGIYLWWPRSRNVGVYLPRKTKGRPLWRDIHAVTGIYAAIFIVFLAMTGLPWSGVWGDKFYELSYAADLGMPDGYWSKYPTSTVPVGEALDRSPWAIEKQPMPLSQASESVPVAIDKVIANVENLGIHAGYKLNIPSTPDGVFTASVYPNDISQERIIHLDQYTGEVLVDMGLSDLGALGWAAEWGIGIHMGQAFGLANQIVLLLACIAMVLLAVSAAIIWWKRRPKGALGAPKVPADWRIPRGVFVIAIIAGIFFPLVGLSLLVIAALEVSIYTLKKIQPA</sequence>
<dbReference type="InterPro" id="IPR005625">
    <property type="entry name" value="PepSY-ass_TM"/>
</dbReference>
<dbReference type="PANTHER" id="PTHR34219:SF1">
    <property type="entry name" value="PEPSY DOMAIN-CONTAINING PROTEIN"/>
    <property type="match status" value="1"/>
</dbReference>
<dbReference type="Proteomes" id="UP001477870">
    <property type="component" value="Unassembled WGS sequence"/>
</dbReference>
<proteinExistence type="predicted"/>
<keyword evidence="1" id="KW-0472">Membrane</keyword>
<protein>
    <submittedName>
        <fullName evidence="2">PepSY domain-containing protein</fullName>
    </submittedName>
</protein>
<evidence type="ECO:0000256" key="1">
    <source>
        <dbReference type="SAM" id="Phobius"/>
    </source>
</evidence>
<keyword evidence="3" id="KW-1185">Reference proteome</keyword>
<comment type="caution">
    <text evidence="2">The sequence shown here is derived from an EMBL/GenBank/DDBJ whole genome shotgun (WGS) entry which is preliminary data.</text>
</comment>
<feature type="transmembrane region" description="Helical" evidence="1">
    <location>
        <begin position="164"/>
        <end position="184"/>
    </location>
</feature>
<reference evidence="2 3" key="1">
    <citation type="submission" date="2024-03" db="EMBL/GenBank/DDBJ databases">
        <title>Community enrichment and isolation of bacterial strains for fucoidan degradation.</title>
        <authorList>
            <person name="Sichert A."/>
        </authorList>
    </citation>
    <scope>NUCLEOTIDE SEQUENCE [LARGE SCALE GENOMIC DNA]</scope>
    <source>
        <strain evidence="2 3">AS62</strain>
    </source>
</reference>
<evidence type="ECO:0000313" key="2">
    <source>
        <dbReference type="EMBL" id="MEM5500310.1"/>
    </source>
</evidence>
<dbReference type="Pfam" id="PF03929">
    <property type="entry name" value="PepSY_TM"/>
    <property type="match status" value="1"/>
</dbReference>
<feature type="transmembrane region" description="Helical" evidence="1">
    <location>
        <begin position="30"/>
        <end position="54"/>
    </location>
</feature>
<accession>A0ABU9T2G1</accession>
<organism evidence="2 3">
    <name type="scientific">Ahrensia kielensis</name>
    <dbReference type="NCBI Taxonomy" id="76980"/>
    <lineage>
        <taxon>Bacteria</taxon>
        <taxon>Pseudomonadati</taxon>
        <taxon>Pseudomonadota</taxon>
        <taxon>Alphaproteobacteria</taxon>
        <taxon>Hyphomicrobiales</taxon>
        <taxon>Ahrensiaceae</taxon>
        <taxon>Ahrensia</taxon>
    </lineage>
</organism>
<feature type="transmembrane region" description="Helical" evidence="1">
    <location>
        <begin position="419"/>
        <end position="446"/>
    </location>
</feature>
<evidence type="ECO:0000313" key="3">
    <source>
        <dbReference type="Proteomes" id="UP001477870"/>
    </source>
</evidence>
<dbReference type="EMBL" id="JBBMQO010000001">
    <property type="protein sequence ID" value="MEM5500310.1"/>
    <property type="molecule type" value="Genomic_DNA"/>
</dbReference>
<gene>
    <name evidence="2" type="ORF">WNY59_01765</name>
</gene>
<dbReference type="PANTHER" id="PTHR34219">
    <property type="entry name" value="IRON-REGULATED INNER MEMBRANE PROTEIN-RELATED"/>
    <property type="match status" value="1"/>
</dbReference>
<name>A0ABU9T2G1_9HYPH</name>
<keyword evidence="1" id="KW-1133">Transmembrane helix</keyword>